<gene>
    <name evidence="2" type="ORF">FSB_LOCUS54667</name>
</gene>
<proteinExistence type="predicted"/>
<organism evidence="2">
    <name type="scientific">Fagus sylvatica</name>
    <name type="common">Beechnut</name>
    <dbReference type="NCBI Taxonomy" id="28930"/>
    <lineage>
        <taxon>Eukaryota</taxon>
        <taxon>Viridiplantae</taxon>
        <taxon>Streptophyta</taxon>
        <taxon>Embryophyta</taxon>
        <taxon>Tracheophyta</taxon>
        <taxon>Spermatophyta</taxon>
        <taxon>Magnoliopsida</taxon>
        <taxon>eudicotyledons</taxon>
        <taxon>Gunneridae</taxon>
        <taxon>Pentapetalae</taxon>
        <taxon>rosids</taxon>
        <taxon>fabids</taxon>
        <taxon>Fagales</taxon>
        <taxon>Fagaceae</taxon>
        <taxon>Fagus</taxon>
    </lineage>
</organism>
<keyword evidence="1" id="KW-0812">Transmembrane</keyword>
<dbReference type="PANTHER" id="PTHR31170:SF25">
    <property type="entry name" value="BNAA09G04570D PROTEIN"/>
    <property type="match status" value="1"/>
</dbReference>
<dbReference type="Pfam" id="PF03140">
    <property type="entry name" value="DUF247"/>
    <property type="match status" value="1"/>
</dbReference>
<keyword evidence="1" id="KW-0472">Membrane</keyword>
<evidence type="ECO:0000313" key="2">
    <source>
        <dbReference type="EMBL" id="SPD26785.1"/>
    </source>
</evidence>
<dbReference type="AlphaFoldDB" id="A0A2N9IQY9"/>
<name>A0A2N9IQY9_FAGSY</name>
<evidence type="ECO:0000256" key="1">
    <source>
        <dbReference type="SAM" id="Phobius"/>
    </source>
</evidence>
<dbReference type="EMBL" id="OIVN01006165">
    <property type="protein sequence ID" value="SPD26785.1"/>
    <property type="molecule type" value="Genomic_DNA"/>
</dbReference>
<reference evidence="2" key="1">
    <citation type="submission" date="2018-02" db="EMBL/GenBank/DDBJ databases">
        <authorList>
            <person name="Cohen D.B."/>
            <person name="Kent A.D."/>
        </authorList>
    </citation>
    <scope>NUCLEOTIDE SEQUENCE</scope>
</reference>
<accession>A0A2N9IQY9</accession>
<dbReference type="InterPro" id="IPR004158">
    <property type="entry name" value="DUF247_pln"/>
</dbReference>
<sequence>MVFSLIAYEMCSNFKNDYTVTSYISFLSSLIKEANDVTELRKAGIIKNFLTTGSDQEVAQLFKEIRTELVPNPKIYARVSIDIQKYYESKLSRICQFLYHNYRNPLWTAIGILISVMALVFTAIQTWSPGGNRP</sequence>
<feature type="transmembrane region" description="Helical" evidence="1">
    <location>
        <begin position="106"/>
        <end position="127"/>
    </location>
</feature>
<dbReference type="PANTHER" id="PTHR31170">
    <property type="entry name" value="BNAC04G53230D PROTEIN"/>
    <property type="match status" value="1"/>
</dbReference>
<protein>
    <submittedName>
        <fullName evidence="2">Uncharacterized protein</fullName>
    </submittedName>
</protein>
<keyword evidence="1" id="KW-1133">Transmembrane helix</keyword>